<organism evidence="2 3">
    <name type="scientific">Desulfovibrio porci</name>
    <dbReference type="NCBI Taxonomy" id="2605782"/>
    <lineage>
        <taxon>Bacteria</taxon>
        <taxon>Pseudomonadati</taxon>
        <taxon>Thermodesulfobacteriota</taxon>
        <taxon>Desulfovibrionia</taxon>
        <taxon>Desulfovibrionales</taxon>
        <taxon>Desulfovibrionaceae</taxon>
        <taxon>Desulfovibrio</taxon>
    </lineage>
</organism>
<keyword evidence="3" id="KW-1185">Reference proteome</keyword>
<sequence>MPEALESISARAVGPLAPSASVAGSGGAARDERGRESGAFSLPGRADQNGDGSRLSGAALTDSLSLSPEAQQQLRELKQRDAEVRAHEGAHMAAGGAHVTGGADYTYQKGPDGRQYAIGGHVSIDASSVPGDPEATKEKAQQVRRAALAPGEPSGQDRQVAARAAAQEARAERDKRKEEAEESRSAAASGGVPDAPVSAGAESLAAAAPADGVDPGAPDASTESIAAAASAGASPLNGPAELLTRRRAAGAYADMSMRGVMPTALAPGGTGISLQV</sequence>
<evidence type="ECO:0000313" key="3">
    <source>
        <dbReference type="Proteomes" id="UP000477488"/>
    </source>
</evidence>
<dbReference type="InterPro" id="IPR021973">
    <property type="entry name" value="SprA-related"/>
</dbReference>
<name>A0A6L5XLW6_9BACT</name>
<reference evidence="2 3" key="1">
    <citation type="submission" date="2019-09" db="EMBL/GenBank/DDBJ databases">
        <title>In-depth cultivation of the pig gut microbiome towards novel bacterial diversity and tailored functional studies.</title>
        <authorList>
            <person name="Wylensek D."/>
            <person name="Hitch T.C.A."/>
            <person name="Clavel T."/>
        </authorList>
    </citation>
    <scope>NUCLEOTIDE SEQUENCE [LARGE SCALE GENOMIC DNA]</scope>
    <source>
        <strain evidence="2 3">PG-178-WT-4</strain>
    </source>
</reference>
<feature type="compositionally biased region" description="Basic and acidic residues" evidence="1">
    <location>
        <begin position="169"/>
        <end position="184"/>
    </location>
</feature>
<feature type="compositionally biased region" description="Low complexity" evidence="1">
    <location>
        <begin position="91"/>
        <end position="103"/>
    </location>
</feature>
<feature type="region of interest" description="Disordered" evidence="1">
    <location>
        <begin position="1"/>
        <end position="240"/>
    </location>
</feature>
<dbReference type="AlphaFoldDB" id="A0A6L5XLW6"/>
<comment type="caution">
    <text evidence="2">The sequence shown here is derived from an EMBL/GenBank/DDBJ whole genome shotgun (WGS) entry which is preliminary data.</text>
</comment>
<dbReference type="EMBL" id="VUMH01000009">
    <property type="protein sequence ID" value="MSS28244.1"/>
    <property type="molecule type" value="Genomic_DNA"/>
</dbReference>
<feature type="compositionally biased region" description="Basic and acidic residues" evidence="1">
    <location>
        <begin position="75"/>
        <end position="90"/>
    </location>
</feature>
<protein>
    <submittedName>
        <fullName evidence="2">Catalase</fullName>
    </submittedName>
</protein>
<evidence type="ECO:0000256" key="1">
    <source>
        <dbReference type="SAM" id="MobiDB-lite"/>
    </source>
</evidence>
<evidence type="ECO:0000313" key="2">
    <source>
        <dbReference type="EMBL" id="MSS28244.1"/>
    </source>
</evidence>
<feature type="compositionally biased region" description="Low complexity" evidence="1">
    <location>
        <begin position="195"/>
        <end position="234"/>
    </location>
</feature>
<feature type="compositionally biased region" description="Polar residues" evidence="1">
    <location>
        <begin position="62"/>
        <end position="74"/>
    </location>
</feature>
<gene>
    <name evidence="2" type="ORF">FYJ44_09405</name>
</gene>
<dbReference type="Proteomes" id="UP000477488">
    <property type="component" value="Unassembled WGS sequence"/>
</dbReference>
<accession>A0A6L5XLW6</accession>
<feature type="compositionally biased region" description="Low complexity" evidence="1">
    <location>
        <begin position="157"/>
        <end position="168"/>
    </location>
</feature>
<proteinExistence type="predicted"/>
<dbReference type="Pfam" id="PF12118">
    <property type="entry name" value="SprA-related"/>
    <property type="match status" value="1"/>
</dbReference>
<dbReference type="RefSeq" id="WP_154511463.1">
    <property type="nucleotide sequence ID" value="NZ_VUMH01000009.1"/>
</dbReference>